<dbReference type="PANTHER" id="PTHR13754:SF18">
    <property type="entry name" value="7,8-DIHYDROPTERIN-6-METHYL-4-(BETA-D-RIBOFURANOSYL)-AMINOBENZENE-5'-PHOSPHATE SYNTHASE"/>
    <property type="match status" value="1"/>
</dbReference>
<dbReference type="PANTHER" id="PTHR13754">
    <property type="entry name" value="METALLO-BETA-LACTAMASE SUPERFAMILY PROTEIN"/>
    <property type="match status" value="1"/>
</dbReference>
<dbReference type="SUPFAM" id="SSF56281">
    <property type="entry name" value="Metallo-hydrolase/oxidoreductase"/>
    <property type="match status" value="1"/>
</dbReference>
<dbReference type="EMBL" id="WJJP01000451">
    <property type="protein sequence ID" value="MBD3325698.1"/>
    <property type="molecule type" value="Genomic_DNA"/>
</dbReference>
<dbReference type="InterPro" id="IPR036866">
    <property type="entry name" value="RibonucZ/Hydroxyglut_hydro"/>
</dbReference>
<proteinExistence type="predicted"/>
<evidence type="ECO:0000313" key="2">
    <source>
        <dbReference type="EMBL" id="MBD3325698.1"/>
    </source>
</evidence>
<dbReference type="InterPro" id="IPR041712">
    <property type="entry name" value="DHPS-like_MBL-fold"/>
</dbReference>
<reference evidence="2" key="1">
    <citation type="submission" date="2019-11" db="EMBL/GenBank/DDBJ databases">
        <title>Microbial mats filling the niche in hypersaline microbial mats.</title>
        <authorList>
            <person name="Wong H.L."/>
            <person name="Macleod F.I."/>
            <person name="White R.A. III"/>
            <person name="Burns B.P."/>
        </authorList>
    </citation>
    <scope>NUCLEOTIDE SEQUENCE</scope>
    <source>
        <strain evidence="2">Rbin_158</strain>
    </source>
</reference>
<sequence length="279" mass="30812">MKTTLTIMVENTAGKRGTVGEHGFAAWIERGTDQTLFDTGAGNALLINTTSLQKDLRALNRVVLSHGHWDHTGGLVQLLEHRPQIEIIAHPGIFDERFSARQQGSQTRYHDASIPFTRETLEQAGARFHLTREYQAIAPGMYFSGEISRGPAWQPSDTGLVFKQDDADVLDPIMDDASLLLETDSGPVVVFGCAHAGADTILAHLAQKSGYQSFYAVIGGTHLMRATPARIDAVIDAFEHYQVQRVFTTHCTGFPAMARFAQHFQQRFVPAKVGDVFEF</sequence>
<evidence type="ECO:0000259" key="1">
    <source>
        <dbReference type="SMART" id="SM00849"/>
    </source>
</evidence>
<gene>
    <name evidence="2" type="ORF">GF339_14020</name>
</gene>
<dbReference type="Gene3D" id="3.60.15.10">
    <property type="entry name" value="Ribonuclease Z/Hydroxyacylglutathione hydrolase-like"/>
    <property type="match status" value="1"/>
</dbReference>
<organism evidence="2 3">
    <name type="scientific">candidate division KSB3 bacterium</name>
    <dbReference type="NCBI Taxonomy" id="2044937"/>
    <lineage>
        <taxon>Bacteria</taxon>
        <taxon>candidate division KSB3</taxon>
    </lineage>
</organism>
<evidence type="ECO:0000313" key="3">
    <source>
        <dbReference type="Proteomes" id="UP000649604"/>
    </source>
</evidence>
<dbReference type="InterPro" id="IPR052926">
    <property type="entry name" value="Metallo-beta-lactamase_dom"/>
</dbReference>
<feature type="domain" description="Metallo-beta-lactamase" evidence="1">
    <location>
        <begin position="31"/>
        <end position="250"/>
    </location>
</feature>
<accession>A0A9D5JX17</accession>
<dbReference type="Proteomes" id="UP000649604">
    <property type="component" value="Unassembled WGS sequence"/>
</dbReference>
<dbReference type="SMART" id="SM00849">
    <property type="entry name" value="Lactamase_B"/>
    <property type="match status" value="1"/>
</dbReference>
<name>A0A9D5JX17_9BACT</name>
<dbReference type="GO" id="GO:0016740">
    <property type="term" value="F:transferase activity"/>
    <property type="evidence" value="ECO:0007669"/>
    <property type="project" value="TreeGrafter"/>
</dbReference>
<protein>
    <submittedName>
        <fullName evidence="2">MBL fold metallo-hydrolase</fullName>
    </submittedName>
</protein>
<dbReference type="InterPro" id="IPR001279">
    <property type="entry name" value="Metallo-B-lactamas"/>
</dbReference>
<dbReference type="AlphaFoldDB" id="A0A9D5JX17"/>
<dbReference type="Pfam" id="PF00753">
    <property type="entry name" value="Lactamase_B"/>
    <property type="match status" value="1"/>
</dbReference>
<comment type="caution">
    <text evidence="2">The sequence shown here is derived from an EMBL/GenBank/DDBJ whole genome shotgun (WGS) entry which is preliminary data.</text>
</comment>
<dbReference type="CDD" id="cd07713">
    <property type="entry name" value="DHPS-like_MBL-fold"/>
    <property type="match status" value="1"/>
</dbReference>